<comment type="caution">
    <text evidence="1">The sequence shown here is derived from an EMBL/GenBank/DDBJ whole genome shotgun (WGS) entry which is preliminary data.</text>
</comment>
<keyword evidence="2" id="KW-1185">Reference proteome</keyword>
<evidence type="ECO:0008006" key="3">
    <source>
        <dbReference type="Google" id="ProtNLM"/>
    </source>
</evidence>
<accession>A0A231V2H4</accession>
<protein>
    <recommendedName>
        <fullName evidence="3">Chloramphenicol acetyltransferase</fullName>
    </recommendedName>
</protein>
<dbReference type="InterPro" id="IPR001707">
    <property type="entry name" value="Cmp_AcTrfase"/>
</dbReference>
<dbReference type="SUPFAM" id="SSF52777">
    <property type="entry name" value="CoA-dependent acyltransferases"/>
    <property type="match status" value="1"/>
</dbReference>
<dbReference type="GO" id="GO:0008811">
    <property type="term" value="F:chloramphenicol O-acetyltransferase activity"/>
    <property type="evidence" value="ECO:0007669"/>
    <property type="project" value="InterPro"/>
</dbReference>
<reference evidence="2" key="1">
    <citation type="journal article" date="2017" name="Int. J. Syst. Evol. Microbiol.">
        <title>Notoacmeibacter marinus gen. nov., sp. nov., isolated from the gut of a limpet and proposal of Notoacmeibacteraceae fam. nov. in the order Rhizobiales of the class Alphaproteobacteria.</title>
        <authorList>
            <person name="Huang Z."/>
            <person name="Guo F."/>
            <person name="Lai Q."/>
        </authorList>
    </citation>
    <scope>NUCLEOTIDE SEQUENCE [LARGE SCALE GENOMIC DNA]</scope>
    <source>
        <strain evidence="2">XMTR2A4</strain>
    </source>
</reference>
<dbReference type="PANTHER" id="PTHR38474:SF1">
    <property type="entry name" value="SLR0299 PROTEIN"/>
    <property type="match status" value="1"/>
</dbReference>
<dbReference type="InterPro" id="IPR023213">
    <property type="entry name" value="CAT-like_dom_sf"/>
</dbReference>
<dbReference type="Gene3D" id="3.30.559.10">
    <property type="entry name" value="Chloramphenicol acetyltransferase-like domain"/>
    <property type="match status" value="1"/>
</dbReference>
<evidence type="ECO:0000313" key="2">
    <source>
        <dbReference type="Proteomes" id="UP000215405"/>
    </source>
</evidence>
<proteinExistence type="predicted"/>
<dbReference type="PANTHER" id="PTHR38474">
    <property type="entry name" value="SLR0299 PROTEIN"/>
    <property type="match status" value="1"/>
</dbReference>
<dbReference type="SMART" id="SM01059">
    <property type="entry name" value="CAT"/>
    <property type="match status" value="1"/>
</dbReference>
<name>A0A231V2H4_9HYPH</name>
<sequence>MLGAPLRRKRRLMRTTKIDIDHWDHAGPFRLYSGYERPQYGLTARLDLTRLMTVLKPAGHRPFIVMLHAFCQAGNAVVPFRQRLRGGTDGEPLGAVEHESIGVSPTVARPDGSFAFCAVPQAADYAAFAADATRRIGEAASSAGLDNPATDDGWLYMSCTPKVDFTALTNAMEGPLDCVPRVVWGKFVEDGAGRWSCAVSVEVHHCLVDGGHIADFLEKAQNAIDTLEA</sequence>
<dbReference type="Proteomes" id="UP000215405">
    <property type="component" value="Unassembled WGS sequence"/>
</dbReference>
<evidence type="ECO:0000313" key="1">
    <source>
        <dbReference type="EMBL" id="OXT02383.1"/>
    </source>
</evidence>
<dbReference type="Pfam" id="PF00302">
    <property type="entry name" value="CAT"/>
    <property type="match status" value="1"/>
</dbReference>
<dbReference type="EMBL" id="NBYO01000001">
    <property type="protein sequence ID" value="OXT02383.1"/>
    <property type="molecule type" value="Genomic_DNA"/>
</dbReference>
<organism evidence="1 2">
    <name type="scientific">Notoacmeibacter marinus</name>
    <dbReference type="NCBI Taxonomy" id="1876515"/>
    <lineage>
        <taxon>Bacteria</taxon>
        <taxon>Pseudomonadati</taxon>
        <taxon>Pseudomonadota</taxon>
        <taxon>Alphaproteobacteria</taxon>
        <taxon>Hyphomicrobiales</taxon>
        <taxon>Notoacmeibacteraceae</taxon>
        <taxon>Notoacmeibacter</taxon>
    </lineage>
</organism>
<gene>
    <name evidence="1" type="ORF">B7H23_05650</name>
</gene>
<dbReference type="AlphaFoldDB" id="A0A231V2H4"/>